<name>A0A2T1C7C8_9CYAN</name>
<protein>
    <recommendedName>
        <fullName evidence="1">Putative restriction endonuclease domain-containing protein</fullName>
    </recommendedName>
</protein>
<dbReference type="PANTHER" id="PTHR34107:SF2">
    <property type="entry name" value="SLL0888 PROTEIN"/>
    <property type="match status" value="1"/>
</dbReference>
<reference evidence="2 3" key="1">
    <citation type="submission" date="2018-02" db="EMBL/GenBank/DDBJ databases">
        <authorList>
            <person name="Cohen D.B."/>
            <person name="Kent A.D."/>
        </authorList>
    </citation>
    <scope>NUCLEOTIDE SEQUENCE [LARGE SCALE GENOMIC DNA]</scope>
    <source>
        <strain evidence="2 3">CCAP 1448/3</strain>
    </source>
</reference>
<evidence type="ECO:0000313" key="3">
    <source>
        <dbReference type="Proteomes" id="UP000238762"/>
    </source>
</evidence>
<dbReference type="EMBL" id="PVWJ01000017">
    <property type="protein sequence ID" value="PSB04170.1"/>
    <property type="molecule type" value="Genomic_DNA"/>
</dbReference>
<evidence type="ECO:0000259" key="1">
    <source>
        <dbReference type="Pfam" id="PF05685"/>
    </source>
</evidence>
<dbReference type="OrthoDB" id="428427at2"/>
<organism evidence="2 3">
    <name type="scientific">Merismopedia glauca CCAP 1448/3</name>
    <dbReference type="NCBI Taxonomy" id="1296344"/>
    <lineage>
        <taxon>Bacteria</taxon>
        <taxon>Bacillati</taxon>
        <taxon>Cyanobacteriota</taxon>
        <taxon>Cyanophyceae</taxon>
        <taxon>Synechococcales</taxon>
        <taxon>Merismopediaceae</taxon>
        <taxon>Merismopedia</taxon>
    </lineage>
</organism>
<proteinExistence type="predicted"/>
<gene>
    <name evidence="2" type="ORF">C7B64_05370</name>
</gene>
<dbReference type="SUPFAM" id="SSF52980">
    <property type="entry name" value="Restriction endonuclease-like"/>
    <property type="match status" value="1"/>
</dbReference>
<keyword evidence="3" id="KW-1185">Reference proteome</keyword>
<comment type="caution">
    <text evidence="2">The sequence shown here is derived from an EMBL/GenBank/DDBJ whole genome shotgun (WGS) entry which is preliminary data.</text>
</comment>
<evidence type="ECO:0000313" key="2">
    <source>
        <dbReference type="EMBL" id="PSB04170.1"/>
    </source>
</evidence>
<dbReference type="PANTHER" id="PTHR34107">
    <property type="entry name" value="SLL0198 PROTEIN-RELATED"/>
    <property type="match status" value="1"/>
</dbReference>
<dbReference type="InterPro" id="IPR008538">
    <property type="entry name" value="Uma2"/>
</dbReference>
<dbReference type="InterPro" id="IPR011335">
    <property type="entry name" value="Restrct_endonuc-II-like"/>
</dbReference>
<dbReference type="InterPro" id="IPR012296">
    <property type="entry name" value="Nuclease_put_TT1808"/>
</dbReference>
<dbReference type="AlphaFoldDB" id="A0A2T1C7C8"/>
<dbReference type="Proteomes" id="UP000238762">
    <property type="component" value="Unassembled WGS sequence"/>
</dbReference>
<feature type="domain" description="Putative restriction endonuclease" evidence="1">
    <location>
        <begin position="11"/>
        <end position="195"/>
    </location>
</feature>
<dbReference type="RefSeq" id="WP_106287625.1">
    <property type="nucleotide sequence ID" value="NZ_CAWNTC010000213.1"/>
</dbReference>
<dbReference type="Pfam" id="PF05685">
    <property type="entry name" value="Uma2"/>
    <property type="match status" value="1"/>
</dbReference>
<reference evidence="2 3" key="2">
    <citation type="submission" date="2018-03" db="EMBL/GenBank/DDBJ databases">
        <title>The ancient ancestry and fast evolution of plastids.</title>
        <authorList>
            <person name="Moore K.R."/>
            <person name="Magnabosco C."/>
            <person name="Momper L."/>
            <person name="Gold D.A."/>
            <person name="Bosak T."/>
            <person name="Fournier G.P."/>
        </authorList>
    </citation>
    <scope>NUCLEOTIDE SEQUENCE [LARGE SCALE GENOMIC DNA]</scope>
    <source>
        <strain evidence="2 3">CCAP 1448/3</strain>
    </source>
</reference>
<dbReference type="Gene3D" id="3.90.1570.10">
    <property type="entry name" value="tt1808, chain A"/>
    <property type="match status" value="1"/>
</dbReference>
<dbReference type="CDD" id="cd06260">
    <property type="entry name" value="DUF820-like"/>
    <property type="match status" value="1"/>
</dbReference>
<accession>A0A2T1C7C8</accession>
<sequence>MTQAIPKLITFDDFLEWKPENGRYELHKGAIAEMPNPTGKHSEISGFLIAEFNFQIRRSQLPYFIPKECTIKFGDRSGYDPDVIVLDKQAVTANESRWEKESVISRGNSVKLVVEVVSTNWGDDYAHKMIDYEALGIPEYWIVDYLSLGGSRYIGSPKQPTLSVYQLVDNEYQIKLFRENERVESLVFPELNLTAKQIFNAE</sequence>